<name>J3LU88_ORYBR</name>
<dbReference type="eggNOG" id="KOG0646">
    <property type="taxonomic scope" value="Eukaryota"/>
</dbReference>
<dbReference type="HOGENOM" id="CLU_471248_0_0_1"/>
<accession>J3LU88</accession>
<dbReference type="PANTHER" id="PTHR33377">
    <property type="entry name" value="OS10G0134700 PROTEIN-RELATED"/>
    <property type="match status" value="1"/>
</dbReference>
<dbReference type="Proteomes" id="UP000006038">
    <property type="component" value="Chromosome 3"/>
</dbReference>
<protein>
    <recommendedName>
        <fullName evidence="4">Rx N-terminal domain-containing protein</fullName>
    </recommendedName>
</protein>
<dbReference type="AlphaFoldDB" id="J3LU88"/>
<evidence type="ECO:0000313" key="3">
    <source>
        <dbReference type="Proteomes" id="UP000006038"/>
    </source>
</evidence>
<keyword evidence="3" id="KW-1185">Reference proteome</keyword>
<organism evidence="2">
    <name type="scientific">Oryza brachyantha</name>
    <name type="common">malo sina</name>
    <dbReference type="NCBI Taxonomy" id="4533"/>
    <lineage>
        <taxon>Eukaryota</taxon>
        <taxon>Viridiplantae</taxon>
        <taxon>Streptophyta</taxon>
        <taxon>Embryophyta</taxon>
        <taxon>Tracheophyta</taxon>
        <taxon>Spermatophyta</taxon>
        <taxon>Magnoliopsida</taxon>
        <taxon>Liliopsida</taxon>
        <taxon>Poales</taxon>
        <taxon>Poaceae</taxon>
        <taxon>BOP clade</taxon>
        <taxon>Oryzoideae</taxon>
        <taxon>Oryzeae</taxon>
        <taxon>Oryzinae</taxon>
        <taxon>Oryza</taxon>
    </lineage>
</organism>
<dbReference type="PANTHER" id="PTHR33377:SF110">
    <property type="entry name" value="RX N-TERMINAL DOMAIN-CONTAINING PROTEIN"/>
    <property type="match status" value="1"/>
</dbReference>
<dbReference type="Gramene" id="OB03G46140.1">
    <property type="protein sequence ID" value="OB03G46140.1"/>
    <property type="gene ID" value="OB03G46140"/>
</dbReference>
<dbReference type="EnsemblPlants" id="OB03G46140.1">
    <property type="protein sequence ID" value="OB03G46140.1"/>
    <property type="gene ID" value="OB03G46140"/>
</dbReference>
<reference evidence="2" key="2">
    <citation type="submission" date="2013-04" db="UniProtKB">
        <authorList>
            <consortium name="EnsemblPlants"/>
        </authorList>
    </citation>
    <scope>IDENTIFICATION</scope>
</reference>
<evidence type="ECO:0000313" key="2">
    <source>
        <dbReference type="EnsemblPlants" id="OB03G46140.1"/>
    </source>
</evidence>
<feature type="region of interest" description="Disordered" evidence="1">
    <location>
        <begin position="362"/>
        <end position="398"/>
    </location>
</feature>
<proteinExistence type="predicted"/>
<evidence type="ECO:0000256" key="1">
    <source>
        <dbReference type="SAM" id="MobiDB-lite"/>
    </source>
</evidence>
<sequence>MAEQAVGSVASAVVGQITDRTLSTVLRKLRTPATTHEKLQRLEMLLLRIRSAIEVSEKHAIESSSLIQWRQKLREAAEEGGQVLRGFQQRARDDEAARNAAAAAATAAEEQQGCGNSSSSAGGSVATGASVAVSFTWSALSGMARRMHGATRALFYSDEDMEKLNSSLERLEKLSPDIQEFVILLHLEVSPKLEQRPAKRMKQTGLEFKCLRKAGSAIRSTLTLPRQRSACRTKKEADASDSVVAQMMDISLAENGDALVKEKWELTGMLRQVLAGMGRAAKMVDERNLEDLVWMARWAAVLREAERRGNVVVGNVFSGSDVDGRAGRVTADDLYLFARTVDWLAWGMPCFNFLVDEAARQHANDQQQQQEEKAGRSSSTSVSTTALSPTRKALSGMDSTVEALEKPAANIGKFIALLQLETSPELKRACESTRKVSHNAVVAPEVAGVSLAEPTESRQLLMQKRALVGEDNFHNAAVIAEVDGALLAEATESREIQELEKRLREAMLSPSPSKRRDIKSMKWLAHGADVLAEARQQGFKVLETLVLKDILKCDIETDQLRSFVHTMGSLAEMRNISTG</sequence>
<evidence type="ECO:0008006" key="4">
    <source>
        <dbReference type="Google" id="ProtNLM"/>
    </source>
</evidence>
<reference evidence="2" key="1">
    <citation type="journal article" date="2013" name="Nat. Commun.">
        <title>Whole-genome sequencing of Oryza brachyantha reveals mechanisms underlying Oryza genome evolution.</title>
        <authorList>
            <person name="Chen J."/>
            <person name="Huang Q."/>
            <person name="Gao D."/>
            <person name="Wang J."/>
            <person name="Lang Y."/>
            <person name="Liu T."/>
            <person name="Li B."/>
            <person name="Bai Z."/>
            <person name="Luis Goicoechea J."/>
            <person name="Liang C."/>
            <person name="Chen C."/>
            <person name="Zhang W."/>
            <person name="Sun S."/>
            <person name="Liao Y."/>
            <person name="Zhang X."/>
            <person name="Yang L."/>
            <person name="Song C."/>
            <person name="Wang M."/>
            <person name="Shi J."/>
            <person name="Liu G."/>
            <person name="Liu J."/>
            <person name="Zhou H."/>
            <person name="Zhou W."/>
            <person name="Yu Q."/>
            <person name="An N."/>
            <person name="Chen Y."/>
            <person name="Cai Q."/>
            <person name="Wang B."/>
            <person name="Liu B."/>
            <person name="Min J."/>
            <person name="Huang Y."/>
            <person name="Wu H."/>
            <person name="Li Z."/>
            <person name="Zhang Y."/>
            <person name="Yin Y."/>
            <person name="Song W."/>
            <person name="Jiang J."/>
            <person name="Jackson S.A."/>
            <person name="Wing R.A."/>
            <person name="Wang J."/>
            <person name="Chen M."/>
        </authorList>
    </citation>
    <scope>NUCLEOTIDE SEQUENCE [LARGE SCALE GENOMIC DNA]</scope>
    <source>
        <strain evidence="2">cv. IRGC 101232</strain>
    </source>
</reference>
<feature type="compositionally biased region" description="Low complexity" evidence="1">
    <location>
        <begin position="377"/>
        <end position="390"/>
    </location>
</feature>